<evidence type="ECO:0000256" key="5">
    <source>
        <dbReference type="SAM" id="Coils"/>
    </source>
</evidence>
<dbReference type="AlphaFoldDB" id="A0A090M8U1"/>
<feature type="coiled-coil region" evidence="5">
    <location>
        <begin position="136"/>
        <end position="163"/>
    </location>
</feature>
<reference evidence="8" key="1">
    <citation type="journal article" date="2006" name="Proc. Natl. Acad. Sci. U.S.A.">
        <title>Genome analysis of the smallest free-living eukaryote Ostreococcus tauri unveils many unique features.</title>
        <authorList>
            <person name="Derelle E."/>
            <person name="Ferraz C."/>
            <person name="Rombauts S."/>
            <person name="Rouze P."/>
            <person name="Worden A.Z."/>
            <person name="Robbens S."/>
            <person name="Partensky F."/>
            <person name="Degroeve S."/>
            <person name="Echeynie S."/>
            <person name="Cooke R."/>
            <person name="Saeys Y."/>
            <person name="Wuyts J."/>
            <person name="Jabbari K."/>
            <person name="Bowler C."/>
            <person name="Panaud O."/>
            <person name="Piegu B."/>
            <person name="Ball S.G."/>
            <person name="Ral J.-P."/>
            <person name="Bouget F.-Y."/>
            <person name="Piganeau G."/>
            <person name="De Baets B."/>
            <person name="Picard A."/>
            <person name="Delseny M."/>
            <person name="Demaille J."/>
            <person name="Van de Peer Y."/>
            <person name="Moreau H."/>
        </authorList>
    </citation>
    <scope>NUCLEOTIDE SEQUENCE [LARGE SCALE GENOMIC DNA]</scope>
    <source>
        <strain evidence="8">OTTH 0595 / CCAP 157/2 / RCC745</strain>
    </source>
</reference>
<dbReference type="RefSeq" id="XP_003080910.2">
    <property type="nucleotide sequence ID" value="XM_003080862.2"/>
</dbReference>
<protein>
    <submittedName>
        <fullName evidence="7">P-loop containing nucleoside triphosphate hydrolase</fullName>
    </submittedName>
</protein>
<feature type="region of interest" description="Disordered" evidence="6">
    <location>
        <begin position="1"/>
        <end position="72"/>
    </location>
</feature>
<keyword evidence="2" id="KW-0808">Transferase</keyword>
<keyword evidence="1" id="KW-0723">Serine/threonine-protein kinase</keyword>
<evidence type="ECO:0000256" key="1">
    <source>
        <dbReference type="ARBA" id="ARBA00022527"/>
    </source>
</evidence>
<feature type="compositionally biased region" description="Basic residues" evidence="6">
    <location>
        <begin position="199"/>
        <end position="212"/>
    </location>
</feature>
<dbReference type="PANTHER" id="PTHR31756:SF3">
    <property type="entry name" value="PYRUVATE, PHOSPHATE DIKINASE REGULATORY PROTEIN 1, CHLOROPLASTIC"/>
    <property type="match status" value="1"/>
</dbReference>
<keyword evidence="4" id="KW-0418">Kinase</keyword>
<dbReference type="PANTHER" id="PTHR31756">
    <property type="entry name" value="PYRUVATE, PHOSPHATE DIKINASE REGULATORY PROTEIN 1, CHLOROPLASTIC"/>
    <property type="match status" value="1"/>
</dbReference>
<feature type="compositionally biased region" description="Polar residues" evidence="6">
    <location>
        <begin position="44"/>
        <end position="69"/>
    </location>
</feature>
<evidence type="ECO:0000256" key="4">
    <source>
        <dbReference type="ARBA" id="ARBA00022777"/>
    </source>
</evidence>
<dbReference type="InParanoid" id="A0A090M8U1"/>
<keyword evidence="7" id="KW-0378">Hydrolase</keyword>
<dbReference type="KEGG" id="ota:OT_ostta08g03490"/>
<dbReference type="Proteomes" id="UP000009170">
    <property type="component" value="Unassembled WGS sequence"/>
</dbReference>
<name>A0A090M8U1_OSTTA</name>
<dbReference type="GO" id="GO:0004674">
    <property type="term" value="F:protein serine/threonine kinase activity"/>
    <property type="evidence" value="ECO:0007669"/>
    <property type="project" value="UniProtKB-KW"/>
</dbReference>
<dbReference type="InterPro" id="IPR005177">
    <property type="entry name" value="Kinase-pyrophosphorylase"/>
</dbReference>
<evidence type="ECO:0000313" key="7">
    <source>
        <dbReference type="EMBL" id="CEG01578.1"/>
    </source>
</evidence>
<keyword evidence="5" id="KW-0175">Coiled coil</keyword>
<keyword evidence="8" id="KW-1185">Reference proteome</keyword>
<reference evidence="7 8" key="2">
    <citation type="journal article" date="2014" name="BMC Genomics">
        <title>An improved genome of the model marine alga Ostreococcus tauri unfolds by assessing Illumina de novo assemblies.</title>
        <authorList>
            <person name="Blanc-Mathieu R."/>
            <person name="Verhelst B."/>
            <person name="Derelle E."/>
            <person name="Rombauts S."/>
            <person name="Bouget F.Y."/>
            <person name="Carre I."/>
            <person name="Chateau A."/>
            <person name="Eyre-Walker A."/>
            <person name="Grimsley N."/>
            <person name="Moreau H."/>
            <person name="Piegu B."/>
            <person name="Rivals E."/>
            <person name="Schackwitz W."/>
            <person name="Van de Peer Y."/>
            <person name="Piganeau G."/>
        </authorList>
    </citation>
    <scope>NUCLEOTIDE SEQUENCE [LARGE SCALE GENOMIC DNA]</scope>
    <source>
        <strain evidence="8">OTTH 0595 / CCAP 157/2 / RCC745</strain>
    </source>
</reference>
<dbReference type="GeneID" id="9831489"/>
<dbReference type="FunCoup" id="A0A090M8U1">
    <property type="interactions" value="421"/>
</dbReference>
<dbReference type="Pfam" id="PF03618">
    <property type="entry name" value="Kinase-PPPase"/>
    <property type="match status" value="1"/>
</dbReference>
<evidence type="ECO:0000256" key="3">
    <source>
        <dbReference type="ARBA" id="ARBA00022741"/>
    </source>
</evidence>
<organism evidence="7 8">
    <name type="scientific">Ostreococcus tauri</name>
    <name type="common">Marine green alga</name>
    <dbReference type="NCBI Taxonomy" id="70448"/>
    <lineage>
        <taxon>Eukaryota</taxon>
        <taxon>Viridiplantae</taxon>
        <taxon>Chlorophyta</taxon>
        <taxon>Mamiellophyceae</taxon>
        <taxon>Mamiellales</taxon>
        <taxon>Bathycoccaceae</taxon>
        <taxon>Ostreococcus</taxon>
    </lineage>
</organism>
<evidence type="ECO:0000256" key="2">
    <source>
        <dbReference type="ARBA" id="ARBA00022679"/>
    </source>
</evidence>
<evidence type="ECO:0000256" key="6">
    <source>
        <dbReference type="SAM" id="MobiDB-lite"/>
    </source>
</evidence>
<dbReference type="OrthoDB" id="416832at2759"/>
<sequence length="567" mass="63373">MDILRRRPVAATPRTDARSRRRTTMRRAQSSQSKKMIPMKPPASSRSNDLGSTSSDDTDASNIVRNASATHERMMRERMRIRENLARTRVSRFARAPGGGLLDRVTGLQMRESESEAKRMESFAARQIDQERASKVRAAEARAGALRDSLRRAEAELAELRRATANGDVVRRPAMQASDPQAVREAGAKRVGTASLGKAARKLARSRSLSKKKSIDVSMRDEKDKTRRAPAREVVSKYQRDTTPQAVSVREEVCLLPKPIFVVSDSTGATAAKAVQAALGQFEQCMHMPYPTNLEMFRFINDKSELAAIVQQAKEDDALIVYTLAEVDMSLAMASLAGDAGVRFVNVWENLLKQMEEHMEIPLMNLPMIKRPSGEAETRQSAEALLSSDYYRMIEAVEYTRQCDDGASSHRWREADILILGISRTGKTPLSIFLGQRGYKVANYPLVPIDGKLVLPPHIADVDPRRVFCLMISADVLHSIRAHRLQTMGVADAEREFRNSRHAARRSVYSDLGVVRRELELARALYASNDAYKILDVTHKGVEETAARIMAVMSDRFGRAHRRADAE</sequence>
<dbReference type="GO" id="GO:0005524">
    <property type="term" value="F:ATP binding"/>
    <property type="evidence" value="ECO:0007669"/>
    <property type="project" value="InterPro"/>
</dbReference>
<keyword evidence="3" id="KW-0547">Nucleotide-binding</keyword>
<proteinExistence type="predicted"/>
<gene>
    <name evidence="7" type="ORF">OT_ostta08g03490</name>
</gene>
<feature type="compositionally biased region" description="Basic and acidic residues" evidence="6">
    <location>
        <begin position="213"/>
        <end position="239"/>
    </location>
</feature>
<feature type="region of interest" description="Disordered" evidence="6">
    <location>
        <begin position="174"/>
        <end position="239"/>
    </location>
</feature>
<comment type="caution">
    <text evidence="7">The sequence shown here is derived from an EMBL/GenBank/DDBJ whole genome shotgun (WGS) entry which is preliminary data.</text>
</comment>
<dbReference type="EMBL" id="CAID01000008">
    <property type="protein sequence ID" value="CEG01578.1"/>
    <property type="molecule type" value="Genomic_DNA"/>
</dbReference>
<accession>A0A090M8U1</accession>
<evidence type="ECO:0000313" key="8">
    <source>
        <dbReference type="Proteomes" id="UP000009170"/>
    </source>
</evidence>
<dbReference type="GO" id="GO:0016787">
    <property type="term" value="F:hydrolase activity"/>
    <property type="evidence" value="ECO:0007669"/>
    <property type="project" value="UniProtKB-KW"/>
</dbReference>